<evidence type="ECO:0000313" key="15">
    <source>
        <dbReference type="EMBL" id="KUG16210.1"/>
    </source>
</evidence>
<comment type="caution">
    <text evidence="15">The sequence shown here is derived from an EMBL/GenBank/DDBJ whole genome shotgun (WGS) entry which is preliminary data.</text>
</comment>
<dbReference type="Gene3D" id="3.40.50.12610">
    <property type="match status" value="1"/>
</dbReference>
<comment type="pathway">
    <text evidence="4">Protein modification; protein glycosylation.</text>
</comment>
<keyword evidence="10" id="KW-0460">Magnesium</keyword>
<evidence type="ECO:0000256" key="11">
    <source>
        <dbReference type="ARBA" id="ARBA00022989"/>
    </source>
</evidence>
<feature type="transmembrane region" description="Helical" evidence="14">
    <location>
        <begin position="45"/>
        <end position="64"/>
    </location>
</feature>
<evidence type="ECO:0000256" key="7">
    <source>
        <dbReference type="ARBA" id="ARBA00022679"/>
    </source>
</evidence>
<keyword evidence="6" id="KW-0328">Glycosyltransferase</keyword>
<dbReference type="GO" id="GO:0046872">
    <property type="term" value="F:metal ion binding"/>
    <property type="evidence" value="ECO:0007669"/>
    <property type="project" value="UniProtKB-KW"/>
</dbReference>
<comment type="cofactor">
    <cofactor evidence="2">
        <name>Mg(2+)</name>
        <dbReference type="ChEBI" id="CHEBI:18420"/>
    </cofactor>
</comment>
<dbReference type="InterPro" id="IPR003674">
    <property type="entry name" value="Oligo_trans_STT3"/>
</dbReference>
<evidence type="ECO:0000256" key="9">
    <source>
        <dbReference type="ARBA" id="ARBA00022723"/>
    </source>
</evidence>
<dbReference type="PANTHER" id="PTHR13872:SF1">
    <property type="entry name" value="DOLICHYL-DIPHOSPHOOLIGOSACCHARIDE--PROTEIN GLYCOSYLTRANSFERASE SUBUNIT STT3B"/>
    <property type="match status" value="1"/>
</dbReference>
<sequence length="260" mass="29259">MNVSEIIEHWMGWCPKKQRAKMVSGAVFLSGEMSMKTQKGISSRIKGIAVVVLVLVAALAGMRLEFGSLQSPDWILRDSKAVEGYQWMANNTESDATVLAWWDYADGITGVAHRQAVIAEASREIRNTIGGYTDPSKPWHKIEYALWYPFEPEERVRDVADFFISDNPTSAMQIAEKYGADYALVMADDMGKYFSLIMAAKENLSDYLSVQVNQTSRTRSYPSKETIFTRMVGGEEIEGFSKSFDNGRMRIYKLEKTAAV</sequence>
<evidence type="ECO:0000256" key="6">
    <source>
        <dbReference type="ARBA" id="ARBA00022676"/>
    </source>
</evidence>
<name>A0A0W8F6L2_9ZZZZ</name>
<comment type="cofactor">
    <cofactor evidence="1">
        <name>Mn(2+)</name>
        <dbReference type="ChEBI" id="CHEBI:29035"/>
    </cofactor>
</comment>
<keyword evidence="8 14" id="KW-0812">Transmembrane</keyword>
<dbReference type="GO" id="GO:0012505">
    <property type="term" value="C:endomembrane system"/>
    <property type="evidence" value="ECO:0007669"/>
    <property type="project" value="UniProtKB-SubCell"/>
</dbReference>
<proteinExistence type="inferred from homology"/>
<reference evidence="15" key="1">
    <citation type="journal article" date="2015" name="Proc. Natl. Acad. Sci. U.S.A.">
        <title>Networks of energetic and metabolic interactions define dynamics in microbial communities.</title>
        <authorList>
            <person name="Embree M."/>
            <person name="Liu J.K."/>
            <person name="Al-Bassam M.M."/>
            <person name="Zengler K."/>
        </authorList>
    </citation>
    <scope>NUCLEOTIDE SEQUENCE</scope>
</reference>
<accession>A0A0W8F6L2</accession>
<evidence type="ECO:0000256" key="1">
    <source>
        <dbReference type="ARBA" id="ARBA00001936"/>
    </source>
</evidence>
<dbReference type="AlphaFoldDB" id="A0A0W8F6L2"/>
<keyword evidence="12 14" id="KW-0472">Membrane</keyword>
<evidence type="ECO:0000256" key="4">
    <source>
        <dbReference type="ARBA" id="ARBA00004922"/>
    </source>
</evidence>
<dbReference type="GO" id="GO:0016020">
    <property type="term" value="C:membrane"/>
    <property type="evidence" value="ECO:0007669"/>
    <property type="project" value="InterPro"/>
</dbReference>
<dbReference type="GO" id="GO:0004576">
    <property type="term" value="F:oligosaccharyl transferase activity"/>
    <property type="evidence" value="ECO:0007669"/>
    <property type="project" value="InterPro"/>
</dbReference>
<keyword evidence="11 14" id="KW-1133">Transmembrane helix</keyword>
<evidence type="ECO:0000256" key="8">
    <source>
        <dbReference type="ARBA" id="ARBA00022692"/>
    </source>
</evidence>
<protein>
    <submittedName>
        <fullName evidence="15">Uncharacterized protein</fullName>
    </submittedName>
</protein>
<evidence type="ECO:0000256" key="12">
    <source>
        <dbReference type="ARBA" id="ARBA00023136"/>
    </source>
</evidence>
<keyword evidence="13" id="KW-0464">Manganese</keyword>
<evidence type="ECO:0000256" key="10">
    <source>
        <dbReference type="ARBA" id="ARBA00022842"/>
    </source>
</evidence>
<dbReference type="EMBL" id="LNQE01001508">
    <property type="protein sequence ID" value="KUG16210.1"/>
    <property type="molecule type" value="Genomic_DNA"/>
</dbReference>
<evidence type="ECO:0000256" key="3">
    <source>
        <dbReference type="ARBA" id="ARBA00004127"/>
    </source>
</evidence>
<keyword evidence="9" id="KW-0479">Metal-binding</keyword>
<evidence type="ECO:0000256" key="13">
    <source>
        <dbReference type="ARBA" id="ARBA00023211"/>
    </source>
</evidence>
<dbReference type="PANTHER" id="PTHR13872">
    <property type="entry name" value="DOLICHYL-DIPHOSPHOOLIGOSACCHARIDE--PROTEIN GLYCOSYLTRANSFERASE SUBUNIT"/>
    <property type="match status" value="1"/>
</dbReference>
<comment type="subcellular location">
    <subcellularLocation>
        <location evidence="3">Endomembrane system</location>
        <topology evidence="3">Multi-pass membrane protein</topology>
    </subcellularLocation>
</comment>
<gene>
    <name evidence="15" type="ORF">ASZ90_014112</name>
</gene>
<keyword evidence="7" id="KW-0808">Transferase</keyword>
<comment type="similarity">
    <text evidence="5">Belongs to the STT3 family.</text>
</comment>
<organism evidence="15">
    <name type="scientific">hydrocarbon metagenome</name>
    <dbReference type="NCBI Taxonomy" id="938273"/>
    <lineage>
        <taxon>unclassified sequences</taxon>
        <taxon>metagenomes</taxon>
        <taxon>ecological metagenomes</taxon>
    </lineage>
</organism>
<evidence type="ECO:0000256" key="14">
    <source>
        <dbReference type="SAM" id="Phobius"/>
    </source>
</evidence>
<evidence type="ECO:0000256" key="5">
    <source>
        <dbReference type="ARBA" id="ARBA00010810"/>
    </source>
</evidence>
<evidence type="ECO:0000256" key="2">
    <source>
        <dbReference type="ARBA" id="ARBA00001946"/>
    </source>
</evidence>